<name>X1DI52_9ZZZZ</name>
<dbReference type="AlphaFoldDB" id="X1DI52"/>
<proteinExistence type="predicted"/>
<evidence type="ECO:0000313" key="2">
    <source>
        <dbReference type="EMBL" id="GAH04709.1"/>
    </source>
</evidence>
<sequence>MEKDIDIEDKGVTESSDIKEVTTESKTKRLGNYALETLKEMYNSFRYPKFKFAKSGIIITAILASISLGFLIVQVIVQEQPNFVGLILSLTICLIVAFFIIYIWFLLG</sequence>
<keyword evidence="1" id="KW-1133">Transmembrane helix</keyword>
<organism evidence="2">
    <name type="scientific">marine sediment metagenome</name>
    <dbReference type="NCBI Taxonomy" id="412755"/>
    <lineage>
        <taxon>unclassified sequences</taxon>
        <taxon>metagenomes</taxon>
        <taxon>ecological metagenomes</taxon>
    </lineage>
</organism>
<keyword evidence="1" id="KW-0812">Transmembrane</keyword>
<feature type="transmembrane region" description="Helical" evidence="1">
    <location>
        <begin position="56"/>
        <end position="77"/>
    </location>
</feature>
<dbReference type="EMBL" id="BART01023210">
    <property type="protein sequence ID" value="GAH04709.1"/>
    <property type="molecule type" value="Genomic_DNA"/>
</dbReference>
<evidence type="ECO:0000256" key="1">
    <source>
        <dbReference type="SAM" id="Phobius"/>
    </source>
</evidence>
<reference evidence="2" key="1">
    <citation type="journal article" date="2014" name="Front. Microbiol.">
        <title>High frequency of phylogenetically diverse reductive dehalogenase-homologous genes in deep subseafloor sedimentary metagenomes.</title>
        <authorList>
            <person name="Kawai M."/>
            <person name="Futagami T."/>
            <person name="Toyoda A."/>
            <person name="Takaki Y."/>
            <person name="Nishi S."/>
            <person name="Hori S."/>
            <person name="Arai W."/>
            <person name="Tsubouchi T."/>
            <person name="Morono Y."/>
            <person name="Uchiyama I."/>
            <person name="Ito T."/>
            <person name="Fujiyama A."/>
            <person name="Inagaki F."/>
            <person name="Takami H."/>
        </authorList>
    </citation>
    <scope>NUCLEOTIDE SEQUENCE</scope>
    <source>
        <strain evidence="2">Expedition CK06-06</strain>
    </source>
</reference>
<feature type="non-terminal residue" evidence="2">
    <location>
        <position position="108"/>
    </location>
</feature>
<protein>
    <submittedName>
        <fullName evidence="2">Uncharacterized protein</fullName>
    </submittedName>
</protein>
<keyword evidence="1" id="KW-0472">Membrane</keyword>
<accession>X1DI52</accession>
<gene>
    <name evidence="2" type="ORF">S01H4_42292</name>
</gene>
<feature type="transmembrane region" description="Helical" evidence="1">
    <location>
        <begin position="83"/>
        <end position="107"/>
    </location>
</feature>
<comment type="caution">
    <text evidence="2">The sequence shown here is derived from an EMBL/GenBank/DDBJ whole genome shotgun (WGS) entry which is preliminary data.</text>
</comment>